<dbReference type="AlphaFoldDB" id="A0A8S4SMH4"/>
<evidence type="ECO:0000313" key="3">
    <source>
        <dbReference type="Proteomes" id="UP000838756"/>
    </source>
</evidence>
<protein>
    <submittedName>
        <fullName evidence="2">Jg11877 protein</fullName>
    </submittedName>
</protein>
<feature type="chain" id="PRO_5035916754" evidence="1">
    <location>
        <begin position="20"/>
        <end position="363"/>
    </location>
</feature>
<feature type="signal peptide" evidence="1">
    <location>
        <begin position="1"/>
        <end position="19"/>
    </location>
</feature>
<keyword evidence="3" id="KW-1185">Reference proteome</keyword>
<dbReference type="Proteomes" id="UP000838756">
    <property type="component" value="Unassembled WGS sequence"/>
</dbReference>
<name>A0A8S4SMH4_9NEOP</name>
<evidence type="ECO:0000256" key="1">
    <source>
        <dbReference type="SAM" id="SignalP"/>
    </source>
</evidence>
<reference evidence="2" key="1">
    <citation type="submission" date="2022-03" db="EMBL/GenBank/DDBJ databases">
        <authorList>
            <person name="Lindestad O."/>
        </authorList>
    </citation>
    <scope>NUCLEOTIDE SEQUENCE</scope>
</reference>
<accession>A0A8S4SMH4</accession>
<dbReference type="EMBL" id="CAKXAJ010026368">
    <property type="protein sequence ID" value="CAH2267588.1"/>
    <property type="molecule type" value="Genomic_DNA"/>
</dbReference>
<organism evidence="2 3">
    <name type="scientific">Pararge aegeria aegeria</name>
    <dbReference type="NCBI Taxonomy" id="348720"/>
    <lineage>
        <taxon>Eukaryota</taxon>
        <taxon>Metazoa</taxon>
        <taxon>Ecdysozoa</taxon>
        <taxon>Arthropoda</taxon>
        <taxon>Hexapoda</taxon>
        <taxon>Insecta</taxon>
        <taxon>Pterygota</taxon>
        <taxon>Neoptera</taxon>
        <taxon>Endopterygota</taxon>
        <taxon>Lepidoptera</taxon>
        <taxon>Glossata</taxon>
        <taxon>Ditrysia</taxon>
        <taxon>Papilionoidea</taxon>
        <taxon>Nymphalidae</taxon>
        <taxon>Satyrinae</taxon>
        <taxon>Satyrini</taxon>
        <taxon>Parargina</taxon>
        <taxon>Pararge</taxon>
    </lineage>
</organism>
<proteinExistence type="predicted"/>
<comment type="caution">
    <text evidence="2">The sequence shown here is derived from an EMBL/GenBank/DDBJ whole genome shotgun (WGS) entry which is preliminary data.</text>
</comment>
<keyword evidence="1" id="KW-0732">Signal</keyword>
<evidence type="ECO:0000313" key="2">
    <source>
        <dbReference type="EMBL" id="CAH2267588.1"/>
    </source>
</evidence>
<sequence>MKTVLVCSTFGILLAVANAREIANVNSGSDGSGSYGEGFGSNGFAYGDRKTDERFRTYVNPLGNIVSRAQGGAAEIGGILYPRITDNGKVVYTKSDYRNHGSYDSSTVTYSGSGNSRISDDFDGRGVLDVRSNIGSDESRRAAGHNGFKGFNSANGYSNNESGFKSDVISGSALHKPNAGYGDLNRLNGNSGGFIRNYGNQDRWSDNSRLGGIGNKQFSDGYQSLGRFGSLNLGNTFGGIGNVFGNPFNFPGFGSGSGIGGFNPSTIFSQLPGASGSGLGGFNPSTIFSQLPGGSSLSQLPGGSALSQIAGGNIINQKLEDELGNSNGGSAFNGCGSGSCGGYGDNGKYAFATASASAGNYGK</sequence>
<gene>
    <name evidence="2" type="primary">jg11877</name>
    <name evidence="2" type="ORF">PAEG_LOCUS26104</name>
</gene>